<name>A0A7Z0EN08_9ACTN</name>
<sequence>MSVRSPLCGEARLDVSGFLRTCQLDPGHTGHHEDARGDRWEPPGVVLDRLRRRWGRSHRIVWTGRFWVATAYDPRTPRPTEIEYSPDVLEERLRTRGSVPAVPSPRRRS</sequence>
<evidence type="ECO:0000313" key="1">
    <source>
        <dbReference type="EMBL" id="NYJ34884.1"/>
    </source>
</evidence>
<dbReference type="Proteomes" id="UP000572051">
    <property type="component" value="Unassembled WGS sequence"/>
</dbReference>
<gene>
    <name evidence="1" type="ORF">HNR10_002765</name>
</gene>
<proteinExistence type="predicted"/>
<evidence type="ECO:0000313" key="2">
    <source>
        <dbReference type="Proteomes" id="UP000572051"/>
    </source>
</evidence>
<comment type="caution">
    <text evidence="1">The sequence shown here is derived from an EMBL/GenBank/DDBJ whole genome shotgun (WGS) entry which is preliminary data.</text>
</comment>
<reference evidence="1 2" key="1">
    <citation type="submission" date="2020-07" db="EMBL/GenBank/DDBJ databases">
        <title>Sequencing the genomes of 1000 actinobacteria strains.</title>
        <authorList>
            <person name="Klenk H.-P."/>
        </authorList>
    </citation>
    <scope>NUCLEOTIDE SEQUENCE [LARGE SCALE GENOMIC DNA]</scope>
    <source>
        <strain evidence="1 2">DSM 44442</strain>
    </source>
</reference>
<protein>
    <submittedName>
        <fullName evidence="1">Uncharacterized protein</fullName>
    </submittedName>
</protein>
<accession>A0A7Z0EN08</accession>
<keyword evidence="2" id="KW-1185">Reference proteome</keyword>
<dbReference type="EMBL" id="JACCFS010000001">
    <property type="protein sequence ID" value="NYJ34884.1"/>
    <property type="molecule type" value="Genomic_DNA"/>
</dbReference>
<organism evidence="1 2">
    <name type="scientific">Nocardiopsis aegyptia</name>
    <dbReference type="NCBI Taxonomy" id="220378"/>
    <lineage>
        <taxon>Bacteria</taxon>
        <taxon>Bacillati</taxon>
        <taxon>Actinomycetota</taxon>
        <taxon>Actinomycetes</taxon>
        <taxon>Streptosporangiales</taxon>
        <taxon>Nocardiopsidaceae</taxon>
        <taxon>Nocardiopsis</taxon>
    </lineage>
</organism>
<dbReference type="AlphaFoldDB" id="A0A7Z0EN08"/>